<dbReference type="GO" id="GO:0016491">
    <property type="term" value="F:oxidoreductase activity"/>
    <property type="evidence" value="ECO:0007669"/>
    <property type="project" value="UniProtKB-KW"/>
</dbReference>
<comment type="cofactor">
    <cofactor evidence="1">
        <name>FAD</name>
        <dbReference type="ChEBI" id="CHEBI:57692"/>
    </cofactor>
</comment>
<sequence length="411" mass="43135">MNSTERQITDAAATAGRQEGTGVRALADTSTEPAQPVAGSPSITSFDGPDIDMLIRQGFRPARIESLTTVARDILSITFAPPLGADPAFTPGAHLEVAIPLPDGPAIRHYSLCSKPDGSDGWRVAILNEPTGRGGSHWLHEHLADCTSLLIRGPRDTFGYQRRTPMLFVAGGIGITPISAMIHDAEDAGLDWHLIYVGRRNELMAFADDLIDSHGSERVDVRITAETGRPNVVALARDWFATAGQHPSGSTAPEAECACGSPVVSTCGPVVYTCGPVPLMRALAAGMEAEGIEVIFEDFDDDAPPAAEATASGQAEASGASGADTAFTVETTSGDEVQVACGQSILAALGAAGVRTLSSCQKGTCGTCETTILQGRADHRDHVLSDEEKEAQETMMICVSRAQTDRLVLDI</sequence>
<dbReference type="SUPFAM" id="SSF63380">
    <property type="entry name" value="Riboflavin synthase domain-like"/>
    <property type="match status" value="1"/>
</dbReference>
<evidence type="ECO:0000256" key="1">
    <source>
        <dbReference type="ARBA" id="ARBA00001974"/>
    </source>
</evidence>
<evidence type="ECO:0000313" key="11">
    <source>
        <dbReference type="EMBL" id="QIN29809.1"/>
    </source>
</evidence>
<keyword evidence="3" id="KW-0001">2Fe-2S</keyword>
<dbReference type="Proteomes" id="UP000501518">
    <property type="component" value="Chromosome"/>
</dbReference>
<dbReference type="SUPFAM" id="SSF52343">
    <property type="entry name" value="Ferredoxin reductase-like, C-terminal NADP-linked domain"/>
    <property type="match status" value="1"/>
</dbReference>
<dbReference type="InterPro" id="IPR006058">
    <property type="entry name" value="2Fe2S_fd_BS"/>
</dbReference>
<evidence type="ECO:0000256" key="8">
    <source>
        <dbReference type="SAM" id="MobiDB-lite"/>
    </source>
</evidence>
<evidence type="ECO:0000259" key="9">
    <source>
        <dbReference type="PROSITE" id="PS51085"/>
    </source>
</evidence>
<dbReference type="Pfam" id="PF00111">
    <property type="entry name" value="Fer2"/>
    <property type="match status" value="1"/>
</dbReference>
<dbReference type="InterPro" id="IPR017938">
    <property type="entry name" value="Riboflavin_synthase-like_b-brl"/>
</dbReference>
<dbReference type="GO" id="GO:0051537">
    <property type="term" value="F:2 iron, 2 sulfur cluster binding"/>
    <property type="evidence" value="ECO:0007669"/>
    <property type="project" value="UniProtKB-KW"/>
</dbReference>
<dbReference type="Gene3D" id="3.10.20.30">
    <property type="match status" value="1"/>
</dbReference>
<dbReference type="KEGG" id="blut:EW640_11380"/>
<dbReference type="PANTHER" id="PTHR47354">
    <property type="entry name" value="NADH OXIDOREDUCTASE HCR"/>
    <property type="match status" value="1"/>
</dbReference>
<keyword evidence="4" id="KW-0479">Metal-binding</keyword>
<dbReference type="PANTHER" id="PTHR47354:SF1">
    <property type="entry name" value="CARNITINE MONOOXYGENASE REDUCTASE SUBUNIT"/>
    <property type="match status" value="1"/>
</dbReference>
<dbReference type="GO" id="GO:0046872">
    <property type="term" value="F:metal ion binding"/>
    <property type="evidence" value="ECO:0007669"/>
    <property type="project" value="UniProtKB-KW"/>
</dbReference>
<dbReference type="CDD" id="cd06185">
    <property type="entry name" value="PDR_like"/>
    <property type="match status" value="1"/>
</dbReference>
<evidence type="ECO:0000256" key="2">
    <source>
        <dbReference type="ARBA" id="ARBA00022630"/>
    </source>
</evidence>
<keyword evidence="5" id="KW-0560">Oxidoreductase</keyword>
<evidence type="ECO:0000259" key="10">
    <source>
        <dbReference type="PROSITE" id="PS51384"/>
    </source>
</evidence>
<keyword evidence="6" id="KW-0408">Iron</keyword>
<dbReference type="AlphaFoldDB" id="A0A6G8KYE3"/>
<dbReference type="InterPro" id="IPR050415">
    <property type="entry name" value="MRET"/>
</dbReference>
<proteinExistence type="predicted"/>
<dbReference type="CDD" id="cd00207">
    <property type="entry name" value="fer2"/>
    <property type="match status" value="1"/>
</dbReference>
<dbReference type="EMBL" id="CP035810">
    <property type="protein sequence ID" value="QIN29809.1"/>
    <property type="molecule type" value="Genomic_DNA"/>
</dbReference>
<evidence type="ECO:0000256" key="7">
    <source>
        <dbReference type="ARBA" id="ARBA00023014"/>
    </source>
</evidence>
<accession>A0A6G8KYE3</accession>
<evidence type="ECO:0000256" key="5">
    <source>
        <dbReference type="ARBA" id="ARBA00023002"/>
    </source>
</evidence>
<evidence type="ECO:0000256" key="3">
    <source>
        <dbReference type="ARBA" id="ARBA00022714"/>
    </source>
</evidence>
<keyword evidence="7" id="KW-0411">Iron-sulfur</keyword>
<evidence type="ECO:0000256" key="6">
    <source>
        <dbReference type="ARBA" id="ARBA00023004"/>
    </source>
</evidence>
<organism evidence="11 12">
    <name type="scientific">Brevibacterium luteolum</name>
    <dbReference type="NCBI Taxonomy" id="199591"/>
    <lineage>
        <taxon>Bacteria</taxon>
        <taxon>Bacillati</taxon>
        <taxon>Actinomycetota</taxon>
        <taxon>Actinomycetes</taxon>
        <taxon>Micrococcales</taxon>
        <taxon>Brevibacteriaceae</taxon>
        <taxon>Brevibacterium</taxon>
    </lineage>
</organism>
<dbReference type="SUPFAM" id="SSF54292">
    <property type="entry name" value="2Fe-2S ferredoxin-like"/>
    <property type="match status" value="1"/>
</dbReference>
<protein>
    <submittedName>
        <fullName evidence="11">Oxidoreductase</fullName>
    </submittedName>
</protein>
<dbReference type="InterPro" id="IPR039261">
    <property type="entry name" value="FNR_nucleotide-bd"/>
</dbReference>
<feature type="region of interest" description="Disordered" evidence="8">
    <location>
        <begin position="1"/>
        <end position="22"/>
    </location>
</feature>
<dbReference type="PROSITE" id="PS51384">
    <property type="entry name" value="FAD_FR"/>
    <property type="match status" value="1"/>
</dbReference>
<dbReference type="PROSITE" id="PS51085">
    <property type="entry name" value="2FE2S_FER_2"/>
    <property type="match status" value="1"/>
</dbReference>
<name>A0A6G8KYE3_9MICO</name>
<feature type="domain" description="2Fe-2S ferredoxin-type" evidence="9">
    <location>
        <begin position="323"/>
        <end position="411"/>
    </location>
</feature>
<dbReference type="PRINTS" id="PR00409">
    <property type="entry name" value="PHDIOXRDTASE"/>
</dbReference>
<dbReference type="InterPro" id="IPR017927">
    <property type="entry name" value="FAD-bd_FR_type"/>
</dbReference>
<dbReference type="Gene3D" id="3.40.50.80">
    <property type="entry name" value="Nucleotide-binding domain of ferredoxin-NADP reductase (FNR) module"/>
    <property type="match status" value="1"/>
</dbReference>
<feature type="domain" description="FAD-binding FR-type" evidence="10">
    <location>
        <begin position="57"/>
        <end position="161"/>
    </location>
</feature>
<evidence type="ECO:0000256" key="4">
    <source>
        <dbReference type="ARBA" id="ARBA00022723"/>
    </source>
</evidence>
<dbReference type="PROSITE" id="PS00197">
    <property type="entry name" value="2FE2S_FER_1"/>
    <property type="match status" value="1"/>
</dbReference>
<dbReference type="InterPro" id="IPR001041">
    <property type="entry name" value="2Fe-2S_ferredoxin-type"/>
</dbReference>
<dbReference type="Gene3D" id="2.40.30.10">
    <property type="entry name" value="Translation factors"/>
    <property type="match status" value="1"/>
</dbReference>
<gene>
    <name evidence="11" type="ORF">EW640_11380</name>
</gene>
<reference evidence="11 12" key="1">
    <citation type="submission" date="2019-02" db="EMBL/GenBank/DDBJ databases">
        <title>Complete Genome Sequence and Methylome Analysis of Brevibacterium luteolum NEB1784.</title>
        <authorList>
            <person name="Fomenkov A."/>
            <person name="Roberts R.J."/>
        </authorList>
    </citation>
    <scope>NUCLEOTIDE SEQUENCE [LARGE SCALE GENOMIC DNA]</scope>
    <source>
        <strain evidence="11 12">NEB1784</strain>
    </source>
</reference>
<dbReference type="InterPro" id="IPR036010">
    <property type="entry name" value="2Fe-2S_ferredoxin-like_sf"/>
</dbReference>
<keyword evidence="2" id="KW-0285">Flavoprotein</keyword>
<dbReference type="InterPro" id="IPR012675">
    <property type="entry name" value="Beta-grasp_dom_sf"/>
</dbReference>
<evidence type="ECO:0000313" key="12">
    <source>
        <dbReference type="Proteomes" id="UP000501518"/>
    </source>
</evidence>